<feature type="domain" description="ABC transmembrane type-1" evidence="7">
    <location>
        <begin position="246"/>
        <end position="430"/>
    </location>
</feature>
<feature type="transmembrane region" description="Helical" evidence="6">
    <location>
        <begin position="412"/>
        <end position="433"/>
    </location>
</feature>
<keyword evidence="9" id="KW-1185">Reference proteome</keyword>
<evidence type="ECO:0000313" key="8">
    <source>
        <dbReference type="EMBL" id="ETX27755.1"/>
    </source>
</evidence>
<feature type="transmembrane region" description="Helical" evidence="6">
    <location>
        <begin position="250"/>
        <end position="276"/>
    </location>
</feature>
<keyword evidence="2 6" id="KW-0813">Transport</keyword>
<accession>X7F4L3</accession>
<gene>
    <name evidence="8" type="ORF">RISW2_11180</name>
</gene>
<organism evidence="8 9">
    <name type="scientific">Roseivivax isoporae LMG 25204</name>
    <dbReference type="NCBI Taxonomy" id="1449351"/>
    <lineage>
        <taxon>Bacteria</taxon>
        <taxon>Pseudomonadati</taxon>
        <taxon>Pseudomonadota</taxon>
        <taxon>Alphaproteobacteria</taxon>
        <taxon>Rhodobacterales</taxon>
        <taxon>Roseobacteraceae</taxon>
        <taxon>Roseivivax</taxon>
    </lineage>
</organism>
<dbReference type="InterPro" id="IPR035906">
    <property type="entry name" value="MetI-like_sf"/>
</dbReference>
<dbReference type="Proteomes" id="UP000023430">
    <property type="component" value="Unassembled WGS sequence"/>
</dbReference>
<evidence type="ECO:0000256" key="2">
    <source>
        <dbReference type="ARBA" id="ARBA00022448"/>
    </source>
</evidence>
<sequence>MTHSADVATGPDLRALAVARIARQRLVALAIPAAILAYLVYIFFAFDIAGLANRLRVDNMVTLLSDTWSYKTHVTRDNRSGDVEVAIEGERQGTYPAGEAPDWVSLGSDRTEIVLDDGHVVVFEGADVRYDIPGYGLVTAGHDGRRIVLETPDGSVPDFISASNARVDITTEAGRVSLTRTRNEVFRYFAGWELFFFTLSSPYHGHGPLEILFGDRIDPDRSNIAGAWQDFWGNPMWRHADVVWALGETILMAFLGTMGAALVALPLAFAAARNFAPLVALRFAVRRVFDFARGVDALIWTILLSRAFGPGPLTGTLAILLTDTGTFGKLFSESLENVDGRQIEGVRSTGANALQRSRFGVIPQITPVLISQILYYLESNTRSATIIGAITGGGIGLLLTQAIITQKDWEEVTYYIVLIVLMVMVMDTVSGWLRSRLIRGT</sequence>
<evidence type="ECO:0000256" key="1">
    <source>
        <dbReference type="ARBA" id="ARBA00004651"/>
    </source>
</evidence>
<dbReference type="PANTHER" id="PTHR30043">
    <property type="entry name" value="PHOSPHONATES TRANSPORT SYSTEM PERMEASE PROTEIN"/>
    <property type="match status" value="1"/>
</dbReference>
<dbReference type="PATRIC" id="fig|1449351.3.peg.3293"/>
<evidence type="ECO:0000259" key="7">
    <source>
        <dbReference type="PROSITE" id="PS50928"/>
    </source>
</evidence>
<dbReference type="PROSITE" id="PS50928">
    <property type="entry name" value="ABC_TM1"/>
    <property type="match status" value="1"/>
</dbReference>
<dbReference type="GO" id="GO:0015416">
    <property type="term" value="F:ABC-type phosphonate transporter activity"/>
    <property type="evidence" value="ECO:0007669"/>
    <property type="project" value="InterPro"/>
</dbReference>
<feature type="transmembrane region" description="Helical" evidence="6">
    <location>
        <begin position="26"/>
        <end position="46"/>
    </location>
</feature>
<dbReference type="PANTHER" id="PTHR30043:SF9">
    <property type="entry name" value="PHOSPHONATES TRANSPORT SYSTEM PERMEASE PROTEIN"/>
    <property type="match status" value="1"/>
</dbReference>
<reference evidence="8 9" key="1">
    <citation type="submission" date="2014-01" db="EMBL/GenBank/DDBJ databases">
        <title>Roseivivax isoporae LMG 25204 Genome Sequencing.</title>
        <authorList>
            <person name="Lai Q."/>
            <person name="Li G."/>
            <person name="Shao Z."/>
        </authorList>
    </citation>
    <scope>NUCLEOTIDE SEQUENCE [LARGE SCALE GENOMIC DNA]</scope>
    <source>
        <strain evidence="8 9">LMG 25204</strain>
    </source>
</reference>
<keyword evidence="3 6" id="KW-0812">Transmembrane</keyword>
<comment type="caution">
    <text evidence="8">The sequence shown here is derived from an EMBL/GenBank/DDBJ whole genome shotgun (WGS) entry which is preliminary data.</text>
</comment>
<dbReference type="OrthoDB" id="7820570at2"/>
<proteinExistence type="inferred from homology"/>
<protein>
    <submittedName>
        <fullName evidence="8">Phosphonate ABC transporter permease</fullName>
    </submittedName>
</protein>
<dbReference type="InterPro" id="IPR000515">
    <property type="entry name" value="MetI-like"/>
</dbReference>
<dbReference type="RefSeq" id="WP_051492106.1">
    <property type="nucleotide sequence ID" value="NZ_JAME01000027.1"/>
</dbReference>
<dbReference type="EMBL" id="JAME01000027">
    <property type="protein sequence ID" value="ETX27755.1"/>
    <property type="molecule type" value="Genomic_DNA"/>
</dbReference>
<evidence type="ECO:0000256" key="6">
    <source>
        <dbReference type="RuleBase" id="RU363032"/>
    </source>
</evidence>
<dbReference type="AlphaFoldDB" id="X7F4L3"/>
<evidence type="ECO:0000313" key="9">
    <source>
        <dbReference type="Proteomes" id="UP000023430"/>
    </source>
</evidence>
<name>X7F4L3_9RHOB</name>
<evidence type="ECO:0000256" key="4">
    <source>
        <dbReference type="ARBA" id="ARBA00022989"/>
    </source>
</evidence>
<dbReference type="InterPro" id="IPR005769">
    <property type="entry name" value="PhnE/PtxC"/>
</dbReference>
<dbReference type="NCBIfam" id="TIGR01097">
    <property type="entry name" value="PhnE"/>
    <property type="match status" value="1"/>
</dbReference>
<comment type="similarity">
    <text evidence="6">Belongs to the binding-protein-dependent transport system permease family.</text>
</comment>
<dbReference type="Pfam" id="PF00528">
    <property type="entry name" value="BPD_transp_1"/>
    <property type="match status" value="1"/>
</dbReference>
<keyword evidence="5 6" id="KW-0472">Membrane</keyword>
<dbReference type="STRING" id="1449351.RISW2_11180"/>
<keyword evidence="4 6" id="KW-1133">Transmembrane helix</keyword>
<dbReference type="GO" id="GO:0005886">
    <property type="term" value="C:plasma membrane"/>
    <property type="evidence" value="ECO:0007669"/>
    <property type="project" value="UniProtKB-SubCell"/>
</dbReference>
<dbReference type="eggNOG" id="COG3639">
    <property type="taxonomic scope" value="Bacteria"/>
</dbReference>
<dbReference type="CDD" id="cd06261">
    <property type="entry name" value="TM_PBP2"/>
    <property type="match status" value="1"/>
</dbReference>
<dbReference type="Gene3D" id="1.10.3720.10">
    <property type="entry name" value="MetI-like"/>
    <property type="match status" value="1"/>
</dbReference>
<dbReference type="SUPFAM" id="SSF161098">
    <property type="entry name" value="MetI-like"/>
    <property type="match status" value="1"/>
</dbReference>
<evidence type="ECO:0000256" key="5">
    <source>
        <dbReference type="ARBA" id="ARBA00023136"/>
    </source>
</evidence>
<comment type="subcellular location">
    <subcellularLocation>
        <location evidence="1 6">Cell membrane</location>
        <topology evidence="1 6">Multi-pass membrane protein</topology>
    </subcellularLocation>
</comment>
<feature type="transmembrane region" description="Helical" evidence="6">
    <location>
        <begin position="384"/>
        <end position="406"/>
    </location>
</feature>
<evidence type="ECO:0000256" key="3">
    <source>
        <dbReference type="ARBA" id="ARBA00022692"/>
    </source>
</evidence>